<accession>A0ACC2MET6</accession>
<proteinExistence type="predicted"/>
<evidence type="ECO:0000313" key="1">
    <source>
        <dbReference type="EMBL" id="KAJ8644028.1"/>
    </source>
</evidence>
<sequence>MANGELVMETKKNKEKKRQLNEDIGNPYGNEDEELGEGSEDTDLEEITAPPKRRKSQELQISFSSSQNKRKDIPPKAPQPPMSNYFPPRTTLGSQPSIKSTMASKEIKDAADMTIARWWFDASIPFNVARDMIKRTGKNALDPISLENIDILADWIAEEPTLMTIDEVEGWATIEVGSAKEDIPDFDGGE</sequence>
<reference evidence="1 2" key="1">
    <citation type="journal article" date="2022" name="Hortic Res">
        <title>A haplotype resolved chromosomal level avocado genome allows analysis of novel avocado genes.</title>
        <authorList>
            <person name="Nath O."/>
            <person name="Fletcher S.J."/>
            <person name="Hayward A."/>
            <person name="Shaw L.M."/>
            <person name="Masouleh A.K."/>
            <person name="Furtado A."/>
            <person name="Henry R.J."/>
            <person name="Mitter N."/>
        </authorList>
    </citation>
    <scope>NUCLEOTIDE SEQUENCE [LARGE SCALE GENOMIC DNA]</scope>
    <source>
        <strain evidence="2">cv. Hass</strain>
    </source>
</reference>
<organism evidence="1 2">
    <name type="scientific">Persea americana</name>
    <name type="common">Avocado</name>
    <dbReference type="NCBI Taxonomy" id="3435"/>
    <lineage>
        <taxon>Eukaryota</taxon>
        <taxon>Viridiplantae</taxon>
        <taxon>Streptophyta</taxon>
        <taxon>Embryophyta</taxon>
        <taxon>Tracheophyta</taxon>
        <taxon>Spermatophyta</taxon>
        <taxon>Magnoliopsida</taxon>
        <taxon>Magnoliidae</taxon>
        <taxon>Laurales</taxon>
        <taxon>Lauraceae</taxon>
        <taxon>Persea</taxon>
    </lineage>
</organism>
<evidence type="ECO:0000313" key="2">
    <source>
        <dbReference type="Proteomes" id="UP001234297"/>
    </source>
</evidence>
<dbReference type="Proteomes" id="UP001234297">
    <property type="component" value="Chromosome 2"/>
</dbReference>
<keyword evidence="2" id="KW-1185">Reference proteome</keyword>
<protein>
    <submittedName>
        <fullName evidence="1">Uncharacterized protein</fullName>
    </submittedName>
</protein>
<dbReference type="EMBL" id="CM056810">
    <property type="protein sequence ID" value="KAJ8644028.1"/>
    <property type="molecule type" value="Genomic_DNA"/>
</dbReference>
<comment type="caution">
    <text evidence="1">The sequence shown here is derived from an EMBL/GenBank/DDBJ whole genome shotgun (WGS) entry which is preliminary data.</text>
</comment>
<name>A0ACC2MET6_PERAE</name>
<gene>
    <name evidence="1" type="ORF">MRB53_005776</name>
</gene>